<keyword evidence="2" id="KW-0732">Signal</keyword>
<feature type="region of interest" description="Disordered" evidence="1">
    <location>
        <begin position="54"/>
        <end position="73"/>
    </location>
</feature>
<dbReference type="EMBL" id="CACRZD030000008">
    <property type="protein sequence ID" value="CAA6663768.1"/>
    <property type="molecule type" value="Genomic_DNA"/>
</dbReference>
<feature type="compositionally biased region" description="Basic and acidic residues" evidence="1">
    <location>
        <begin position="62"/>
        <end position="73"/>
    </location>
</feature>
<organism evidence="3">
    <name type="scientific">Spirodela intermedia</name>
    <name type="common">Intermediate duckweed</name>
    <dbReference type="NCBI Taxonomy" id="51605"/>
    <lineage>
        <taxon>Eukaryota</taxon>
        <taxon>Viridiplantae</taxon>
        <taxon>Streptophyta</taxon>
        <taxon>Embryophyta</taxon>
        <taxon>Tracheophyta</taxon>
        <taxon>Spermatophyta</taxon>
        <taxon>Magnoliopsida</taxon>
        <taxon>Liliopsida</taxon>
        <taxon>Araceae</taxon>
        <taxon>Lemnoideae</taxon>
        <taxon>Spirodela</taxon>
    </lineage>
</organism>
<evidence type="ECO:0000313" key="4">
    <source>
        <dbReference type="Proteomes" id="UP001189122"/>
    </source>
</evidence>
<keyword evidence="4" id="KW-1185">Reference proteome</keyword>
<evidence type="ECO:0000256" key="2">
    <source>
        <dbReference type="SAM" id="SignalP"/>
    </source>
</evidence>
<dbReference type="EMBL" id="LR743595">
    <property type="protein sequence ID" value="CAA2624318.1"/>
    <property type="molecule type" value="Genomic_DNA"/>
</dbReference>
<sequence length="73" mass="8133">MGDHGKGIILVMLIFLFSWCNGSRDTQTLRLTPAVSNSEGWFFGFLPRSMPIPPSGPSRHHNAIDMHSRPTNP</sequence>
<evidence type="ECO:0000256" key="1">
    <source>
        <dbReference type="SAM" id="MobiDB-lite"/>
    </source>
</evidence>
<protein>
    <submittedName>
        <fullName evidence="3">Uncharacterized protein</fullName>
    </submittedName>
</protein>
<dbReference type="Proteomes" id="UP001189122">
    <property type="component" value="Unassembled WGS sequence"/>
</dbReference>
<evidence type="ECO:0000313" key="3">
    <source>
        <dbReference type="EMBL" id="CAA2624318.1"/>
    </source>
</evidence>
<name>A0A7I8J0U9_SPIIN</name>
<feature type="signal peptide" evidence="2">
    <location>
        <begin position="1"/>
        <end position="22"/>
    </location>
</feature>
<dbReference type="AlphaFoldDB" id="A0A7I8J0U9"/>
<proteinExistence type="predicted"/>
<gene>
    <name evidence="3" type="ORF">SI7747_08010157</name>
</gene>
<feature type="chain" id="PRO_5029450245" evidence="2">
    <location>
        <begin position="23"/>
        <end position="73"/>
    </location>
</feature>
<accession>A0A7I8J0U9</accession>
<reference evidence="3 4" key="1">
    <citation type="submission" date="2019-12" db="EMBL/GenBank/DDBJ databases">
        <authorList>
            <person name="Scholz U."/>
            <person name="Mascher M."/>
            <person name="Fiebig A."/>
        </authorList>
    </citation>
    <scope>NUCLEOTIDE SEQUENCE</scope>
</reference>